<accession>A0A518CJ14</accession>
<evidence type="ECO:0000313" key="1">
    <source>
        <dbReference type="EMBL" id="QDU79218.1"/>
    </source>
</evidence>
<protein>
    <recommendedName>
        <fullName evidence="3">HEAT repeat protein</fullName>
    </recommendedName>
</protein>
<name>A0A518CJ14_9PLAN</name>
<evidence type="ECO:0008006" key="3">
    <source>
        <dbReference type="Google" id="ProtNLM"/>
    </source>
</evidence>
<proteinExistence type="predicted"/>
<evidence type="ECO:0000313" key="2">
    <source>
        <dbReference type="Proteomes" id="UP000317178"/>
    </source>
</evidence>
<dbReference type="EMBL" id="CP036281">
    <property type="protein sequence ID" value="QDU79218.1"/>
    <property type="molecule type" value="Genomic_DNA"/>
</dbReference>
<dbReference type="AlphaFoldDB" id="A0A518CJ14"/>
<dbReference type="InterPro" id="IPR016024">
    <property type="entry name" value="ARM-type_fold"/>
</dbReference>
<dbReference type="SUPFAM" id="SSF48371">
    <property type="entry name" value="ARM repeat"/>
    <property type="match status" value="1"/>
</dbReference>
<gene>
    <name evidence="1" type="ORF">Pla110_09230</name>
</gene>
<sequence length="162" mass="18457">MGIFLRVSSFVSLLILLFSFATYQSPEKSFNEFLTSEDLPEDMIMDPLILCGEPVVPIVLSHIGDKELSRRFAAIQFLGNGRYSAALPILREILNDNEELSEYRAVALDSIFLIDKSSGKELAKEYAPLDDELGLISKHIEARGQSYFTERTYWQALTRYHE</sequence>
<reference evidence="1 2" key="1">
    <citation type="submission" date="2019-02" db="EMBL/GenBank/DDBJ databases">
        <title>Deep-cultivation of Planctomycetes and their phenomic and genomic characterization uncovers novel biology.</title>
        <authorList>
            <person name="Wiegand S."/>
            <person name="Jogler M."/>
            <person name="Boedeker C."/>
            <person name="Pinto D."/>
            <person name="Vollmers J."/>
            <person name="Rivas-Marin E."/>
            <person name="Kohn T."/>
            <person name="Peeters S.H."/>
            <person name="Heuer A."/>
            <person name="Rast P."/>
            <person name="Oberbeckmann S."/>
            <person name="Bunk B."/>
            <person name="Jeske O."/>
            <person name="Meyerdierks A."/>
            <person name="Storesund J.E."/>
            <person name="Kallscheuer N."/>
            <person name="Luecker S."/>
            <person name="Lage O.M."/>
            <person name="Pohl T."/>
            <person name="Merkel B.J."/>
            <person name="Hornburger P."/>
            <person name="Mueller R.-W."/>
            <person name="Bruemmer F."/>
            <person name="Labrenz M."/>
            <person name="Spormann A.M."/>
            <person name="Op den Camp H."/>
            <person name="Overmann J."/>
            <person name="Amann R."/>
            <person name="Jetten M.S.M."/>
            <person name="Mascher T."/>
            <person name="Medema M.H."/>
            <person name="Devos D.P."/>
            <person name="Kaster A.-K."/>
            <person name="Ovreas L."/>
            <person name="Rohde M."/>
            <person name="Galperin M.Y."/>
            <person name="Jogler C."/>
        </authorList>
    </citation>
    <scope>NUCLEOTIDE SEQUENCE [LARGE SCALE GENOMIC DNA]</scope>
    <source>
        <strain evidence="1 2">Pla110</strain>
    </source>
</reference>
<keyword evidence="2" id="KW-1185">Reference proteome</keyword>
<dbReference type="KEGG" id="plon:Pla110_09230"/>
<dbReference type="Proteomes" id="UP000317178">
    <property type="component" value="Chromosome"/>
</dbReference>
<organism evidence="1 2">
    <name type="scientific">Polystyrenella longa</name>
    <dbReference type="NCBI Taxonomy" id="2528007"/>
    <lineage>
        <taxon>Bacteria</taxon>
        <taxon>Pseudomonadati</taxon>
        <taxon>Planctomycetota</taxon>
        <taxon>Planctomycetia</taxon>
        <taxon>Planctomycetales</taxon>
        <taxon>Planctomycetaceae</taxon>
        <taxon>Polystyrenella</taxon>
    </lineage>
</organism>